<dbReference type="Pfam" id="PF00881">
    <property type="entry name" value="Nitroreductase"/>
    <property type="match status" value="1"/>
</dbReference>
<dbReference type="InterPro" id="IPR029479">
    <property type="entry name" value="Nitroreductase"/>
</dbReference>
<dbReference type="RefSeq" id="WP_143987979.1">
    <property type="nucleotide sequence ID" value="NZ_CP041692.1"/>
</dbReference>
<dbReference type="EMBL" id="CP041692">
    <property type="protein sequence ID" value="QDP98032.1"/>
    <property type="molecule type" value="Genomic_DNA"/>
</dbReference>
<sequence length="217" mass="23381">MTDTTNTSADLAEFEAEFAAQLALAPEAQDLLFRSARTANTFTDEPVSDEQLRAIYELIKYAPTAANSQPLRIVFLRSAEAKERLLPLLGEGNRAKTSAAPLVAILAADTDFHDELPKVFPHAGAAYREMYAGNDDARIGSARLSAALQVGYFILGVRAAGLAAGPMGGFDADAVSREFFPDGKHQALVIVNIGKPGENAYFERNPRLSFDEVASFI</sequence>
<evidence type="ECO:0000259" key="5">
    <source>
        <dbReference type="Pfam" id="PF00881"/>
    </source>
</evidence>
<evidence type="ECO:0000313" key="7">
    <source>
        <dbReference type="Proteomes" id="UP000319263"/>
    </source>
</evidence>
<evidence type="ECO:0000256" key="2">
    <source>
        <dbReference type="ARBA" id="ARBA00022643"/>
    </source>
</evidence>
<evidence type="ECO:0000256" key="1">
    <source>
        <dbReference type="ARBA" id="ARBA00022630"/>
    </source>
</evidence>
<keyword evidence="2" id="KW-0288">FMN</keyword>
<keyword evidence="4 6" id="KW-0560">Oxidoreductase</keyword>
<dbReference type="InterPro" id="IPR023936">
    <property type="entry name" value="RutE-like"/>
</dbReference>
<dbReference type="Proteomes" id="UP000319263">
    <property type="component" value="Chromosome"/>
</dbReference>
<dbReference type="InterPro" id="IPR050461">
    <property type="entry name" value="Nitroreductase_HadB/RutE"/>
</dbReference>
<evidence type="ECO:0000256" key="4">
    <source>
        <dbReference type="ARBA" id="ARBA00023002"/>
    </source>
</evidence>
<gene>
    <name evidence="6" type="ORF">FOE78_20915</name>
</gene>
<dbReference type="OrthoDB" id="9784375at2"/>
<dbReference type="SUPFAM" id="SSF55469">
    <property type="entry name" value="FMN-dependent nitroreductase-like"/>
    <property type="match status" value="1"/>
</dbReference>
<dbReference type="EC" id="1.1.1.298" evidence="6"/>
<proteinExistence type="predicted"/>
<evidence type="ECO:0000256" key="3">
    <source>
        <dbReference type="ARBA" id="ARBA00022857"/>
    </source>
</evidence>
<evidence type="ECO:0000313" key="6">
    <source>
        <dbReference type="EMBL" id="QDP98032.1"/>
    </source>
</evidence>
<reference evidence="6 7" key="1">
    <citation type="submission" date="2019-07" db="EMBL/GenBank/DDBJ databases">
        <title>Microlunatus dokdonensis sp. nov. isolated from the rhizospheric soil of the wild plant Elymus tsukushiensis.</title>
        <authorList>
            <person name="Ghim S.-Y."/>
            <person name="Hwang Y.-J."/>
            <person name="Son J.-S."/>
            <person name="Shin J.-H."/>
        </authorList>
    </citation>
    <scope>NUCLEOTIDE SEQUENCE [LARGE SCALE GENOMIC DNA]</scope>
    <source>
        <strain evidence="6 7">KUDC0627</strain>
    </source>
</reference>
<protein>
    <submittedName>
        <fullName evidence="6">Malonic semialdehyde reductase</fullName>
        <ecNumber evidence="6">1.1.1.298</ecNumber>
    </submittedName>
</protein>
<feature type="domain" description="Nitroreductase" evidence="5">
    <location>
        <begin position="36"/>
        <end position="195"/>
    </location>
</feature>
<keyword evidence="1" id="KW-0285">Flavoprotein</keyword>
<dbReference type="NCBIfam" id="NF003768">
    <property type="entry name" value="PRK05365.1"/>
    <property type="match status" value="1"/>
</dbReference>
<keyword evidence="3" id="KW-0521">NADP</keyword>
<name>A0A516Q3T0_9ACTN</name>
<organism evidence="6 7">
    <name type="scientific">Microlunatus elymi</name>
    <dbReference type="NCBI Taxonomy" id="2596828"/>
    <lineage>
        <taxon>Bacteria</taxon>
        <taxon>Bacillati</taxon>
        <taxon>Actinomycetota</taxon>
        <taxon>Actinomycetes</taxon>
        <taxon>Propionibacteriales</taxon>
        <taxon>Propionibacteriaceae</taxon>
        <taxon>Microlunatus</taxon>
    </lineage>
</organism>
<keyword evidence="7" id="KW-1185">Reference proteome</keyword>
<dbReference type="AlphaFoldDB" id="A0A516Q3T0"/>
<dbReference type="Gene3D" id="3.40.109.10">
    <property type="entry name" value="NADH Oxidase"/>
    <property type="match status" value="1"/>
</dbReference>
<dbReference type="InterPro" id="IPR000415">
    <property type="entry name" value="Nitroreductase-like"/>
</dbReference>
<dbReference type="PANTHER" id="PTHR43543">
    <property type="entry name" value="MALONIC SEMIALDEHYDE REDUCTASE RUTE-RELATED"/>
    <property type="match status" value="1"/>
</dbReference>
<accession>A0A516Q3T0</accession>
<dbReference type="GO" id="GO:0035527">
    <property type="term" value="F:3-hydroxypropionate dehydrogenase (NADP+) activity"/>
    <property type="evidence" value="ECO:0007669"/>
    <property type="project" value="UniProtKB-EC"/>
</dbReference>
<dbReference type="CDD" id="cd02148">
    <property type="entry name" value="RutE-like"/>
    <property type="match status" value="1"/>
</dbReference>
<dbReference type="KEGG" id="mik:FOE78_20915"/>
<dbReference type="PANTHER" id="PTHR43543:SF1">
    <property type="entry name" value="MALONIC SEMIALDEHYDE REDUCTASE RUTE-RELATED"/>
    <property type="match status" value="1"/>
</dbReference>